<dbReference type="GO" id="GO:0009279">
    <property type="term" value="C:cell outer membrane"/>
    <property type="evidence" value="ECO:0007669"/>
    <property type="project" value="InterPro"/>
</dbReference>
<keyword evidence="1" id="KW-0732">Signal</keyword>
<dbReference type="AlphaFoldDB" id="A0AAU7KLP9"/>
<protein>
    <submittedName>
        <fullName evidence="2">Copper resistance protein B</fullName>
    </submittedName>
</protein>
<dbReference type="RefSeq" id="WP_108449902.1">
    <property type="nucleotide sequence ID" value="NZ_CP098827.1"/>
</dbReference>
<dbReference type="InterPro" id="IPR007939">
    <property type="entry name" value="Cu-R_B_prcur"/>
</dbReference>
<proteinExistence type="predicted"/>
<feature type="chain" id="PRO_5043750428" evidence="1">
    <location>
        <begin position="25"/>
        <end position="256"/>
    </location>
</feature>
<feature type="signal peptide" evidence="1">
    <location>
        <begin position="1"/>
        <end position="24"/>
    </location>
</feature>
<name>A0AAU7KLP9_9GAMM</name>
<dbReference type="Pfam" id="PF05275">
    <property type="entry name" value="CopB"/>
    <property type="match status" value="1"/>
</dbReference>
<sequence length="256" mass="28951">MEIRVGRICLAALSGLGLSSLALAEDGYDAPDHWPSPMQEHLRGSVLVDRLEYVWPSEDSEAVTWDFQAWYGGDVHRVYLKGEGDNTQGDGEDAEFESLDLLYSRLIADFWELQGGLGYQGGLGSDDHPERYFGVISLQGLAPYRLETELDLRVSDDGDTSLSLEQEYDLRLTQRLYLQPRLEMEVAFDDAEEFGVGEGFNSLRTGLRLRYELHRKFAPYIGAYWQKLYGDTADMARDEGDQVEDTAVVAGLRVWF</sequence>
<organism evidence="2">
    <name type="scientific">Halomonas sp. RT37</name>
    <dbReference type="NCBI Taxonomy" id="2950872"/>
    <lineage>
        <taxon>Bacteria</taxon>
        <taxon>Pseudomonadati</taxon>
        <taxon>Pseudomonadota</taxon>
        <taxon>Gammaproteobacteria</taxon>
        <taxon>Oceanospirillales</taxon>
        <taxon>Halomonadaceae</taxon>
        <taxon>Halomonas</taxon>
    </lineage>
</organism>
<dbReference type="GO" id="GO:0005507">
    <property type="term" value="F:copper ion binding"/>
    <property type="evidence" value="ECO:0007669"/>
    <property type="project" value="InterPro"/>
</dbReference>
<accession>A0AAU7KLP9</accession>
<gene>
    <name evidence="2" type="ORF">NFG58_06740</name>
</gene>
<reference evidence="2" key="1">
    <citation type="submission" date="2022-06" db="EMBL/GenBank/DDBJ databases">
        <title>A novel DMS-producing enzyme.</title>
        <authorList>
            <person name="Zhang Y."/>
        </authorList>
    </citation>
    <scope>NUCLEOTIDE SEQUENCE</scope>
    <source>
        <strain evidence="2">RT37</strain>
    </source>
</reference>
<dbReference type="EMBL" id="CP098827">
    <property type="protein sequence ID" value="XBO72397.1"/>
    <property type="molecule type" value="Genomic_DNA"/>
</dbReference>
<evidence type="ECO:0000256" key="1">
    <source>
        <dbReference type="SAM" id="SignalP"/>
    </source>
</evidence>
<evidence type="ECO:0000313" key="2">
    <source>
        <dbReference type="EMBL" id="XBO72397.1"/>
    </source>
</evidence>
<dbReference type="GO" id="GO:0006878">
    <property type="term" value="P:intracellular copper ion homeostasis"/>
    <property type="evidence" value="ECO:0007669"/>
    <property type="project" value="InterPro"/>
</dbReference>